<evidence type="ECO:0000313" key="1">
    <source>
        <dbReference type="EMBL" id="CAB4570524.1"/>
    </source>
</evidence>
<sequence length="381" mass="41544">MKRLLAPVLIACLALSFNFPSATAAVKQGAVCKKAGLTSTASGIKYTCTKTGSKLVWAKRAKTGTYAAPVVKDFEAWSTNIDSKTLSDQAERNFLSWAKSRSGAQKNHTQLIQANTNTSRIAIMKKADDLGAQLFSSYFPQGSKTFIGATQTWTDEQLANSGWATKCDVPSMRGVAYCLGIESIHGYVVTGDAAYVASDPGSDGGSLLAHEYFHLVQRTLSKNPNGAFIKVGQPDTVNAFPVWFIEGTADYVGFAVGALSQNATYWQGRARMFSYSPPEESINKNAIADYEIRTCCGNNTPTYPYHIGRVATEYIVASIGFQKMLDIWVDVATTRNFETSFEKVTGISKEAFYAKFDQVRTKVGLPPVSWRLDGLVNKKIS</sequence>
<dbReference type="EMBL" id="CAEZTN010000014">
    <property type="protein sequence ID" value="CAB4570524.1"/>
    <property type="molecule type" value="Genomic_DNA"/>
</dbReference>
<name>A0A6J6E5C0_9ZZZZ</name>
<accession>A0A6J6E5C0</accession>
<protein>
    <submittedName>
        <fullName evidence="1">Unannotated protein</fullName>
    </submittedName>
</protein>
<gene>
    <name evidence="1" type="ORF">UFOPK1689_00637</name>
</gene>
<proteinExistence type="predicted"/>
<organism evidence="1">
    <name type="scientific">freshwater metagenome</name>
    <dbReference type="NCBI Taxonomy" id="449393"/>
    <lineage>
        <taxon>unclassified sequences</taxon>
        <taxon>metagenomes</taxon>
        <taxon>ecological metagenomes</taxon>
    </lineage>
</organism>
<reference evidence="1" key="1">
    <citation type="submission" date="2020-05" db="EMBL/GenBank/DDBJ databases">
        <authorList>
            <person name="Chiriac C."/>
            <person name="Salcher M."/>
            <person name="Ghai R."/>
            <person name="Kavagutti S V."/>
        </authorList>
    </citation>
    <scope>NUCLEOTIDE SEQUENCE</scope>
</reference>
<dbReference type="AlphaFoldDB" id="A0A6J6E5C0"/>